<evidence type="ECO:0000259" key="5">
    <source>
        <dbReference type="Pfam" id="PF07992"/>
    </source>
</evidence>
<dbReference type="GO" id="GO:0051213">
    <property type="term" value="F:dioxygenase activity"/>
    <property type="evidence" value="ECO:0007669"/>
    <property type="project" value="UniProtKB-KW"/>
</dbReference>
<dbReference type="InterPro" id="IPR028202">
    <property type="entry name" value="Reductase_C"/>
</dbReference>
<feature type="domain" description="Reductase C-terminal" evidence="6">
    <location>
        <begin position="323"/>
        <end position="392"/>
    </location>
</feature>
<dbReference type="InterPro" id="IPR016156">
    <property type="entry name" value="FAD/NAD-linked_Rdtase_dimer_sf"/>
</dbReference>
<comment type="caution">
    <text evidence="7">The sequence shown here is derived from an EMBL/GenBank/DDBJ whole genome shotgun (WGS) entry which is preliminary data.</text>
</comment>
<evidence type="ECO:0000313" key="8">
    <source>
        <dbReference type="Proteomes" id="UP001229651"/>
    </source>
</evidence>
<evidence type="ECO:0000313" key="7">
    <source>
        <dbReference type="EMBL" id="MDQ0382755.1"/>
    </source>
</evidence>
<name>A0ABU0F590_9PSEU</name>
<evidence type="ECO:0000256" key="1">
    <source>
        <dbReference type="ARBA" id="ARBA00001974"/>
    </source>
</evidence>
<accession>A0ABU0F590</accession>
<protein>
    <submittedName>
        <fullName evidence="7">3-phenylpropionate/trans-cinnamate dioxygenase ferredoxin reductase subunit</fullName>
        <ecNumber evidence="7">1.18.1.3</ecNumber>
    </submittedName>
</protein>
<dbReference type="Pfam" id="PF07992">
    <property type="entry name" value="Pyr_redox_2"/>
    <property type="match status" value="1"/>
</dbReference>
<dbReference type="InterPro" id="IPR050446">
    <property type="entry name" value="FAD-oxidoreductase/Apoptosis"/>
</dbReference>
<dbReference type="Pfam" id="PF14759">
    <property type="entry name" value="Reductase_C"/>
    <property type="match status" value="1"/>
</dbReference>
<dbReference type="Proteomes" id="UP001229651">
    <property type="component" value="Unassembled WGS sequence"/>
</dbReference>
<dbReference type="InterPro" id="IPR023753">
    <property type="entry name" value="FAD/NAD-binding_dom"/>
</dbReference>
<sequence length="399" mass="42398">MKTPESVVIAGASVAGLSVAETLRREGFTGRITMIGEEKHLPYDRPPLSKEILSGKWPRERASLREPSAIDALGLDLRLGVRATGLDDQARRVRLSDETAVDYDELVIATGARARCLPGAEGIAGVHVLRTLDDALALRVQLQTSKRLVVVGAGFLGAEAASVATLGGTEATLVSDIPAPLADVLGPELGSMLVDVHMAHGVKILAGTGVRELRVDGGRTRGVRLADGRDVHADAVLVAIGSVPNVDWLAGSGVGTGNGVVCDRYCQAAPGVWAAGDVASWEHIGFGERLRIEHRTNAVEQGMAVARNILAGDERKPFTPIPYIWSDQYDLKIQIYGLSRGAEGFAVTEGGIDERSLLALYNRNGVVRAAVGVNKIRATHQARALIAKNTPWTEVVRSR</sequence>
<dbReference type="Gene3D" id="3.30.390.30">
    <property type="match status" value="1"/>
</dbReference>
<dbReference type="SUPFAM" id="SSF55424">
    <property type="entry name" value="FAD/NAD-linked reductases, dimerisation (C-terminal) domain"/>
    <property type="match status" value="1"/>
</dbReference>
<dbReference type="PANTHER" id="PTHR43557">
    <property type="entry name" value="APOPTOSIS-INDUCING FACTOR 1"/>
    <property type="match status" value="1"/>
</dbReference>
<dbReference type="RefSeq" id="WP_306998208.1">
    <property type="nucleotide sequence ID" value="NZ_JAUSUT010000001.1"/>
</dbReference>
<keyword evidence="3" id="KW-0274">FAD</keyword>
<keyword evidence="8" id="KW-1185">Reference proteome</keyword>
<gene>
    <name evidence="7" type="ORF">FB470_006749</name>
</gene>
<dbReference type="Gene3D" id="3.50.50.60">
    <property type="entry name" value="FAD/NAD(P)-binding domain"/>
    <property type="match status" value="2"/>
</dbReference>
<proteinExistence type="predicted"/>
<dbReference type="PANTHER" id="PTHR43557:SF2">
    <property type="entry name" value="RIESKE DOMAIN-CONTAINING PROTEIN-RELATED"/>
    <property type="match status" value="1"/>
</dbReference>
<reference evidence="7 8" key="1">
    <citation type="submission" date="2023-07" db="EMBL/GenBank/DDBJ databases">
        <title>Sequencing the genomes of 1000 actinobacteria strains.</title>
        <authorList>
            <person name="Klenk H.-P."/>
        </authorList>
    </citation>
    <scope>NUCLEOTIDE SEQUENCE [LARGE SCALE GENOMIC DNA]</scope>
    <source>
        <strain evidence="7 8">DSM 45805</strain>
    </source>
</reference>
<dbReference type="EMBL" id="JAUSUT010000001">
    <property type="protein sequence ID" value="MDQ0382755.1"/>
    <property type="molecule type" value="Genomic_DNA"/>
</dbReference>
<comment type="cofactor">
    <cofactor evidence="1">
        <name>FAD</name>
        <dbReference type="ChEBI" id="CHEBI:57692"/>
    </cofactor>
</comment>
<dbReference type="PRINTS" id="PR00368">
    <property type="entry name" value="FADPNR"/>
</dbReference>
<keyword evidence="7" id="KW-0223">Dioxygenase</keyword>
<dbReference type="GO" id="GO:0008860">
    <property type="term" value="F:ferredoxin-NAD+ reductase activity"/>
    <property type="evidence" value="ECO:0007669"/>
    <property type="project" value="UniProtKB-EC"/>
</dbReference>
<evidence type="ECO:0000259" key="6">
    <source>
        <dbReference type="Pfam" id="PF14759"/>
    </source>
</evidence>
<evidence type="ECO:0000256" key="2">
    <source>
        <dbReference type="ARBA" id="ARBA00022630"/>
    </source>
</evidence>
<keyword evidence="4 7" id="KW-0560">Oxidoreductase</keyword>
<dbReference type="PRINTS" id="PR00411">
    <property type="entry name" value="PNDRDTASEI"/>
</dbReference>
<dbReference type="EC" id="1.18.1.3" evidence="7"/>
<dbReference type="SUPFAM" id="SSF51905">
    <property type="entry name" value="FAD/NAD(P)-binding domain"/>
    <property type="match status" value="1"/>
</dbReference>
<keyword evidence="2" id="KW-0285">Flavoprotein</keyword>
<feature type="domain" description="FAD/NAD(P)-binding" evidence="5">
    <location>
        <begin position="6"/>
        <end position="302"/>
    </location>
</feature>
<dbReference type="InterPro" id="IPR036188">
    <property type="entry name" value="FAD/NAD-bd_sf"/>
</dbReference>
<evidence type="ECO:0000256" key="3">
    <source>
        <dbReference type="ARBA" id="ARBA00022827"/>
    </source>
</evidence>
<organism evidence="7 8">
    <name type="scientific">Amycolatopsis thermophila</name>
    <dbReference type="NCBI Taxonomy" id="206084"/>
    <lineage>
        <taxon>Bacteria</taxon>
        <taxon>Bacillati</taxon>
        <taxon>Actinomycetota</taxon>
        <taxon>Actinomycetes</taxon>
        <taxon>Pseudonocardiales</taxon>
        <taxon>Pseudonocardiaceae</taxon>
        <taxon>Amycolatopsis</taxon>
    </lineage>
</organism>
<evidence type="ECO:0000256" key="4">
    <source>
        <dbReference type="ARBA" id="ARBA00023002"/>
    </source>
</evidence>